<evidence type="ECO:0000313" key="10">
    <source>
        <dbReference type="Proteomes" id="UP000261828"/>
    </source>
</evidence>
<dbReference type="RefSeq" id="WP_116185450.1">
    <property type="nucleotide sequence ID" value="NZ_QTJX01000004.1"/>
</dbReference>
<feature type="transmembrane region" description="Helical" evidence="6">
    <location>
        <begin position="294"/>
        <end position="318"/>
    </location>
</feature>
<feature type="transmembrane region" description="Helical" evidence="6">
    <location>
        <begin position="432"/>
        <end position="452"/>
    </location>
</feature>
<evidence type="ECO:0000256" key="1">
    <source>
        <dbReference type="ARBA" id="ARBA00004651"/>
    </source>
</evidence>
<dbReference type="InterPro" id="IPR025857">
    <property type="entry name" value="MacB_PCD"/>
</dbReference>
<comment type="caution">
    <text evidence="9">The sequence shown here is derived from an EMBL/GenBank/DDBJ whole genome shotgun (WGS) entry which is preliminary data.</text>
</comment>
<dbReference type="EMBL" id="QTJX01000004">
    <property type="protein sequence ID" value="RDY58461.1"/>
    <property type="molecule type" value="Genomic_DNA"/>
</dbReference>
<name>A0A371JMU7_9FLAO</name>
<evidence type="ECO:0000259" key="7">
    <source>
        <dbReference type="Pfam" id="PF02687"/>
    </source>
</evidence>
<keyword evidence="10" id="KW-1185">Reference proteome</keyword>
<feature type="transmembrane region" description="Helical" evidence="6">
    <location>
        <begin position="761"/>
        <end position="782"/>
    </location>
</feature>
<dbReference type="Pfam" id="PF02687">
    <property type="entry name" value="FtsX"/>
    <property type="match status" value="2"/>
</dbReference>
<dbReference type="InterPro" id="IPR003838">
    <property type="entry name" value="ABC3_permease_C"/>
</dbReference>
<evidence type="ECO:0000256" key="2">
    <source>
        <dbReference type="ARBA" id="ARBA00022475"/>
    </source>
</evidence>
<dbReference type="OrthoDB" id="8740261at2"/>
<dbReference type="PANTHER" id="PTHR30572">
    <property type="entry name" value="MEMBRANE COMPONENT OF TRANSPORTER-RELATED"/>
    <property type="match status" value="1"/>
</dbReference>
<reference evidence="9 10" key="1">
    <citation type="submission" date="2018-08" db="EMBL/GenBank/DDBJ databases">
        <title>Muricauda nanhaiensis sp. nov., isolated from seawater of the South China Sea.</title>
        <authorList>
            <person name="Dang Y."/>
        </authorList>
    </citation>
    <scope>NUCLEOTIDE SEQUENCE [LARGE SCALE GENOMIC DNA]</scope>
    <source>
        <strain evidence="9 10">SM1704</strain>
    </source>
</reference>
<feature type="transmembrane region" description="Helical" evidence="6">
    <location>
        <begin position="678"/>
        <end position="702"/>
    </location>
</feature>
<gene>
    <name evidence="9" type="ORF">DX873_15785</name>
</gene>
<keyword evidence="3 6" id="KW-0812">Transmembrane</keyword>
<dbReference type="Proteomes" id="UP000261828">
    <property type="component" value="Unassembled WGS sequence"/>
</dbReference>
<evidence type="ECO:0000256" key="3">
    <source>
        <dbReference type="ARBA" id="ARBA00022692"/>
    </source>
</evidence>
<keyword evidence="2" id="KW-1003">Cell membrane</keyword>
<keyword evidence="4 6" id="KW-1133">Transmembrane helix</keyword>
<dbReference type="Pfam" id="PF12704">
    <property type="entry name" value="MacB_PCD"/>
    <property type="match status" value="1"/>
</dbReference>
<evidence type="ECO:0000256" key="6">
    <source>
        <dbReference type="SAM" id="Phobius"/>
    </source>
</evidence>
<feature type="transmembrane region" description="Helical" evidence="6">
    <location>
        <begin position="21"/>
        <end position="43"/>
    </location>
</feature>
<dbReference type="PANTHER" id="PTHR30572:SF18">
    <property type="entry name" value="ABC-TYPE MACROLIDE FAMILY EXPORT SYSTEM PERMEASE COMPONENT 2"/>
    <property type="match status" value="1"/>
</dbReference>
<accession>A0A371JMU7</accession>
<comment type="subcellular location">
    <subcellularLocation>
        <location evidence="1">Cell membrane</location>
        <topology evidence="1">Multi-pass membrane protein</topology>
    </subcellularLocation>
</comment>
<keyword evidence="5 6" id="KW-0472">Membrane</keyword>
<feature type="transmembrane region" description="Helical" evidence="6">
    <location>
        <begin position="339"/>
        <end position="366"/>
    </location>
</feature>
<evidence type="ECO:0000313" key="9">
    <source>
        <dbReference type="EMBL" id="RDY58461.1"/>
    </source>
</evidence>
<organism evidence="9 10">
    <name type="scientific">Flagellimonas nanhaiensis</name>
    <dbReference type="NCBI Taxonomy" id="2292706"/>
    <lineage>
        <taxon>Bacteria</taxon>
        <taxon>Pseudomonadati</taxon>
        <taxon>Bacteroidota</taxon>
        <taxon>Flavobacteriia</taxon>
        <taxon>Flavobacteriales</taxon>
        <taxon>Flavobacteriaceae</taxon>
        <taxon>Flagellimonas</taxon>
    </lineage>
</organism>
<dbReference type="InterPro" id="IPR050250">
    <property type="entry name" value="Macrolide_Exporter_MacB"/>
</dbReference>
<proteinExistence type="predicted"/>
<evidence type="ECO:0000259" key="8">
    <source>
        <dbReference type="Pfam" id="PF12704"/>
    </source>
</evidence>
<feature type="transmembrane region" description="Helical" evidence="6">
    <location>
        <begin position="730"/>
        <end position="749"/>
    </location>
</feature>
<protein>
    <submittedName>
        <fullName evidence="9">ABC transporter permease</fullName>
    </submittedName>
</protein>
<feature type="domain" description="ABC3 transporter permease C-terminal" evidence="7">
    <location>
        <begin position="682"/>
        <end position="794"/>
    </location>
</feature>
<feature type="domain" description="MacB-like periplasmic core" evidence="8">
    <location>
        <begin position="20"/>
        <end position="238"/>
    </location>
</feature>
<dbReference type="AlphaFoldDB" id="A0A371JMU7"/>
<evidence type="ECO:0000256" key="5">
    <source>
        <dbReference type="ARBA" id="ARBA00023136"/>
    </source>
</evidence>
<sequence>MYKNYIKIALRNLLKNRVFSAANIIGLTLAFGVSILLVMTAMFELSYDQFHQKKDSIYQIYLSNQTTKGTRISTVNPIPLAPSLRDEVGGIKHITRSLSQGDLITYEGKDFDLDSEYVDPDFFEIFSYPSIAGNIENPLPDKNSVALTESTAEKLFGSADPIGKTIMLNRGDEEKPFAVSSVLKDVPTNSSVDFEILVPFENHPEYAPNIDTWESYNHLVYLELEEGVNVAQFEENTRNFTNLHYKNSIDDAIRDGAQADENGQFKQFYLLPYTNVAFVSYADGVAKVSRSFPYMILGIALLIIFIASANFINMNIALSERRLKEVGMRKTLGAFKRQLFVQFWSESLLVFLISLVLGLVMANLLLNPFKTLFDTQATFANIVQPKILLGFSISLLIITFIAGGYPALLVSKLTTLRALKGKWELGKNRLRNALIIVQFVIAIVLISGTLVLHSQIQFMRNKDLGYNKEQVISIPLNGKKNGYRVVDLLREELAGNPNILGVSGADINLGRGRDGSVSTSKWGFDYKERFVGTNILTVDHGYLETLDIDLLSGRAFSKEHNETASLIINEAMAKELGEDNPLSVQIHDDNSTYSVVGVIQDYHFQRLNKEIEPLTLLMNEEWDLYYAYVKIAPSAIAESYDTVKAAWQKIEPQAEFLGSFLDENVDRTFNREKKMATMVTSASVLGIILSCIGLFAMAMLVVSQRTKEIGIRKVIGASVSSVAALLTKDFLKLVGLAFLIAAPIAWYIMDGWLQSYAFRVKLGPLIFVMAGLLAAVIAFIAVGSRTVKAASANPIKSLRTE</sequence>
<dbReference type="GO" id="GO:0022857">
    <property type="term" value="F:transmembrane transporter activity"/>
    <property type="evidence" value="ECO:0007669"/>
    <property type="project" value="TreeGrafter"/>
</dbReference>
<feature type="domain" description="ABC3 transporter permease C-terminal" evidence="7">
    <location>
        <begin position="299"/>
        <end position="413"/>
    </location>
</feature>
<evidence type="ECO:0000256" key="4">
    <source>
        <dbReference type="ARBA" id="ARBA00022989"/>
    </source>
</evidence>
<feature type="transmembrane region" description="Helical" evidence="6">
    <location>
        <begin position="386"/>
        <end position="411"/>
    </location>
</feature>
<dbReference type="GO" id="GO:0005886">
    <property type="term" value="C:plasma membrane"/>
    <property type="evidence" value="ECO:0007669"/>
    <property type="project" value="UniProtKB-SubCell"/>
</dbReference>